<name>A0A1H6AY20_9ACTN</name>
<dbReference type="PANTHER" id="PTHR42711">
    <property type="entry name" value="ABC TRANSPORTER ATP-BINDING PROTEIN"/>
    <property type="match status" value="1"/>
</dbReference>
<organism evidence="8 9">
    <name type="scientific">Nonomuraea solani</name>
    <dbReference type="NCBI Taxonomy" id="1144553"/>
    <lineage>
        <taxon>Bacteria</taxon>
        <taxon>Bacillati</taxon>
        <taxon>Actinomycetota</taxon>
        <taxon>Actinomycetes</taxon>
        <taxon>Streptosporangiales</taxon>
        <taxon>Streptosporangiaceae</taxon>
        <taxon>Nonomuraea</taxon>
    </lineage>
</organism>
<reference evidence="8 9" key="1">
    <citation type="submission" date="2016-10" db="EMBL/GenBank/DDBJ databases">
        <authorList>
            <person name="de Groot N.N."/>
        </authorList>
    </citation>
    <scope>NUCLEOTIDE SEQUENCE [LARGE SCALE GENOMIC DNA]</scope>
    <source>
        <strain evidence="8 9">CGMCC 4.7037</strain>
    </source>
</reference>
<dbReference type="AlphaFoldDB" id="A0A1H6AY20"/>
<dbReference type="InterPro" id="IPR003959">
    <property type="entry name" value="ATPase_AAA_core"/>
</dbReference>
<dbReference type="GO" id="GO:0005524">
    <property type="term" value="F:ATP binding"/>
    <property type="evidence" value="ECO:0007669"/>
    <property type="project" value="UniProtKB-KW"/>
</dbReference>
<comment type="subcellular location">
    <subcellularLocation>
        <location evidence="1">Cell membrane</location>
        <topology evidence="1">Peripheral membrane protein</topology>
    </subcellularLocation>
</comment>
<dbReference type="Pfam" id="PF13304">
    <property type="entry name" value="AAA_21"/>
    <property type="match status" value="1"/>
</dbReference>
<dbReference type="PANTHER" id="PTHR42711:SF19">
    <property type="entry name" value="DOXORUBICIN RESISTANCE ATP-BINDING PROTEIN DRRA"/>
    <property type="match status" value="1"/>
</dbReference>
<dbReference type="EMBL" id="FNVT01000003">
    <property type="protein sequence ID" value="SEG53244.1"/>
    <property type="molecule type" value="Genomic_DNA"/>
</dbReference>
<accession>A0A1H6AY20</accession>
<sequence length="122" mass="13181">MKDAIEAEGLVKRYGDKVALDGIDLAVSLVGRPRILFLDEPTTGLDPHARGELWTVVRELTADGVTVLLTTQYLEEADQHMSHPALPPFEEGQAGGPPRNAGSEVVRRADAVADPDARRLEA</sequence>
<evidence type="ECO:0000256" key="4">
    <source>
        <dbReference type="ARBA" id="ARBA00022840"/>
    </source>
</evidence>
<evidence type="ECO:0000256" key="3">
    <source>
        <dbReference type="ARBA" id="ARBA00022741"/>
    </source>
</evidence>
<keyword evidence="5" id="KW-0046">Antibiotic resistance</keyword>
<dbReference type="InterPro" id="IPR050763">
    <property type="entry name" value="ABC_transporter_ATP-binding"/>
</dbReference>
<dbReference type="Proteomes" id="UP000236732">
    <property type="component" value="Unassembled WGS sequence"/>
</dbReference>
<evidence type="ECO:0000259" key="7">
    <source>
        <dbReference type="Pfam" id="PF13304"/>
    </source>
</evidence>
<evidence type="ECO:0000256" key="5">
    <source>
        <dbReference type="ARBA" id="ARBA00023251"/>
    </source>
</evidence>
<evidence type="ECO:0000256" key="2">
    <source>
        <dbReference type="ARBA" id="ARBA00022448"/>
    </source>
</evidence>
<protein>
    <submittedName>
        <fullName evidence="8">Oleandomycin transport system ATP-binding protein</fullName>
    </submittedName>
</protein>
<dbReference type="GO" id="GO:0046677">
    <property type="term" value="P:response to antibiotic"/>
    <property type="evidence" value="ECO:0007669"/>
    <property type="project" value="UniProtKB-KW"/>
</dbReference>
<evidence type="ECO:0000313" key="9">
    <source>
        <dbReference type="Proteomes" id="UP000236732"/>
    </source>
</evidence>
<proteinExistence type="predicted"/>
<feature type="region of interest" description="Disordered" evidence="6">
    <location>
        <begin position="79"/>
        <end position="122"/>
    </location>
</feature>
<keyword evidence="4 8" id="KW-0067">ATP-binding</keyword>
<evidence type="ECO:0000256" key="6">
    <source>
        <dbReference type="SAM" id="MobiDB-lite"/>
    </source>
</evidence>
<keyword evidence="9" id="KW-1185">Reference proteome</keyword>
<keyword evidence="2" id="KW-0813">Transport</keyword>
<evidence type="ECO:0000313" key="8">
    <source>
        <dbReference type="EMBL" id="SEG53244.1"/>
    </source>
</evidence>
<evidence type="ECO:0000256" key="1">
    <source>
        <dbReference type="ARBA" id="ARBA00004202"/>
    </source>
</evidence>
<dbReference type="GO" id="GO:0016887">
    <property type="term" value="F:ATP hydrolysis activity"/>
    <property type="evidence" value="ECO:0007669"/>
    <property type="project" value="InterPro"/>
</dbReference>
<keyword evidence="3" id="KW-0547">Nucleotide-binding</keyword>
<gene>
    <name evidence="8" type="ORF">SAMN05444920_10318</name>
</gene>
<dbReference type="SUPFAM" id="SSF52540">
    <property type="entry name" value="P-loop containing nucleoside triphosphate hydrolases"/>
    <property type="match status" value="1"/>
</dbReference>
<dbReference type="Gene3D" id="3.40.50.300">
    <property type="entry name" value="P-loop containing nucleotide triphosphate hydrolases"/>
    <property type="match status" value="1"/>
</dbReference>
<feature type="domain" description="ATPase AAA-type core" evidence="7">
    <location>
        <begin position="25"/>
        <end position="71"/>
    </location>
</feature>
<dbReference type="GO" id="GO:0005886">
    <property type="term" value="C:plasma membrane"/>
    <property type="evidence" value="ECO:0007669"/>
    <property type="project" value="UniProtKB-SubCell"/>
</dbReference>
<feature type="compositionally biased region" description="Basic and acidic residues" evidence="6">
    <location>
        <begin position="105"/>
        <end position="122"/>
    </location>
</feature>
<dbReference type="InterPro" id="IPR027417">
    <property type="entry name" value="P-loop_NTPase"/>
</dbReference>